<reference evidence="1 2" key="1">
    <citation type="submission" date="2019-06" db="EMBL/GenBank/DDBJ databases">
        <title>Genome sequence analysis of &gt;100 Bacillus licheniformis strains suggests intrinsic resistance to this species.</title>
        <authorList>
            <person name="Wels M."/>
            <person name="Siezen R.J."/>
            <person name="Johansen E."/>
            <person name="Stuer-Lauridsen B."/>
            <person name="Bjerre K."/>
            <person name="Nielsen B.K.K."/>
        </authorList>
    </citation>
    <scope>NUCLEOTIDE SEQUENCE [LARGE SCALE GENOMIC DNA]</scope>
    <source>
        <strain evidence="1 2">BAC-16736</strain>
    </source>
</reference>
<dbReference type="Proteomes" id="UP000435910">
    <property type="component" value="Unassembled WGS sequence"/>
</dbReference>
<evidence type="ECO:0000313" key="2">
    <source>
        <dbReference type="Proteomes" id="UP000435910"/>
    </source>
</evidence>
<accession>A0A8B5YDG7</accession>
<dbReference type="EMBL" id="NILC01000021">
    <property type="protein sequence ID" value="TWL28586.1"/>
    <property type="molecule type" value="Genomic_DNA"/>
</dbReference>
<evidence type="ECO:0000313" key="1">
    <source>
        <dbReference type="EMBL" id="TWL28586.1"/>
    </source>
</evidence>
<protein>
    <submittedName>
        <fullName evidence="1">Uncharacterized protein</fullName>
    </submittedName>
</protein>
<proteinExistence type="predicted"/>
<name>A0A8B5YDG7_BACLI</name>
<dbReference type="AlphaFoldDB" id="A0A8B5YDG7"/>
<gene>
    <name evidence="1" type="ORF">CHCC16736_3188</name>
</gene>
<comment type="caution">
    <text evidence="1">The sequence shown here is derived from an EMBL/GenBank/DDBJ whole genome shotgun (WGS) entry which is preliminary data.</text>
</comment>
<sequence>MTSIKQVSIILSHLPSIMRVERKLLQKYKTFIDNIALIPLKV</sequence>
<organism evidence="1 2">
    <name type="scientific">Bacillus licheniformis</name>
    <dbReference type="NCBI Taxonomy" id="1402"/>
    <lineage>
        <taxon>Bacteria</taxon>
        <taxon>Bacillati</taxon>
        <taxon>Bacillota</taxon>
        <taxon>Bacilli</taxon>
        <taxon>Bacillales</taxon>
        <taxon>Bacillaceae</taxon>
        <taxon>Bacillus</taxon>
    </lineage>
</organism>